<reference evidence="2 3" key="1">
    <citation type="submission" date="2021-05" db="EMBL/GenBank/DDBJ databases">
        <title>Novel species in genus Arthrobacter.</title>
        <authorList>
            <person name="Zhang G."/>
        </authorList>
    </citation>
    <scope>NUCLEOTIDE SEQUENCE [LARGE SCALE GENOMIC DNA]</scope>
    <source>
        <strain evidence="3">zg-ZUI227</strain>
    </source>
</reference>
<gene>
    <name evidence="2" type="ORF">KKR91_07335</name>
</gene>
<proteinExistence type="predicted"/>
<dbReference type="AlphaFoldDB" id="A0A975M7F8"/>
<dbReference type="EMBL" id="CP076022">
    <property type="protein sequence ID" value="QWC11356.1"/>
    <property type="molecule type" value="Genomic_DNA"/>
</dbReference>
<evidence type="ECO:0000313" key="2">
    <source>
        <dbReference type="EMBL" id="QWC11356.1"/>
    </source>
</evidence>
<accession>A0A975M7F8</accession>
<evidence type="ECO:0000256" key="1">
    <source>
        <dbReference type="SAM" id="MobiDB-lite"/>
    </source>
</evidence>
<sequence>MDIDSTFTVAAPIDDVWETVMDVESVTGCIPGAEVLNKLNDDAYQIGMKVKLGPVSLQYRGQLNVLERDAASHRAVLQGTAKETRGQGTAQATVVLQLEEAGDGTQGLVSADVALSGKAAAMGKGVIGSVTEQLMGVFAANLQDLINDSHAGQDTADFPAHLAAVPEPTPGAAQTPTPGGPHTGGYDDAAAPASGPAPAGPAPSPEEPPRPIPLAPRMARPVPASRSSRDGGPAGLRPGQGSDGLDGLALARGMVGEQLRHPAVQLWLYTAVAVVAYQLGRRAARYGS</sequence>
<dbReference type="Proteomes" id="UP000676885">
    <property type="component" value="Chromosome"/>
</dbReference>
<name>A0A975M7F8_9MICC</name>
<dbReference type="SUPFAM" id="SSF55961">
    <property type="entry name" value="Bet v1-like"/>
    <property type="match status" value="1"/>
</dbReference>
<dbReference type="KEGG" id="ajg:KKR91_07335"/>
<dbReference type="PANTHER" id="PTHR38588:SF1">
    <property type="entry name" value="BLL0334 PROTEIN"/>
    <property type="match status" value="1"/>
</dbReference>
<dbReference type="RefSeq" id="WP_210231033.1">
    <property type="nucleotide sequence ID" value="NZ_CP076022.1"/>
</dbReference>
<dbReference type="CDD" id="cd07823">
    <property type="entry name" value="SRPBCC_5"/>
    <property type="match status" value="1"/>
</dbReference>
<dbReference type="InterPro" id="IPR023393">
    <property type="entry name" value="START-like_dom_sf"/>
</dbReference>
<protein>
    <submittedName>
        <fullName evidence="2">SRPBCC family protein</fullName>
    </submittedName>
</protein>
<dbReference type="PANTHER" id="PTHR38588">
    <property type="entry name" value="BLL0334 PROTEIN"/>
    <property type="match status" value="1"/>
</dbReference>
<evidence type="ECO:0000313" key="3">
    <source>
        <dbReference type="Proteomes" id="UP000676885"/>
    </source>
</evidence>
<organism evidence="2 3">
    <name type="scientific">Arthrobacter jiangjiafuii</name>
    <dbReference type="NCBI Taxonomy" id="2817475"/>
    <lineage>
        <taxon>Bacteria</taxon>
        <taxon>Bacillati</taxon>
        <taxon>Actinomycetota</taxon>
        <taxon>Actinomycetes</taxon>
        <taxon>Micrococcales</taxon>
        <taxon>Micrococcaceae</taxon>
        <taxon>Arthrobacter</taxon>
    </lineage>
</organism>
<dbReference type="Gene3D" id="3.30.530.20">
    <property type="match status" value="1"/>
</dbReference>
<keyword evidence="3" id="KW-1185">Reference proteome</keyword>
<feature type="compositionally biased region" description="Pro residues" evidence="1">
    <location>
        <begin position="198"/>
        <end position="214"/>
    </location>
</feature>
<dbReference type="InterPro" id="IPR010419">
    <property type="entry name" value="CO_DH_gsu"/>
</dbReference>
<dbReference type="Pfam" id="PF06240">
    <property type="entry name" value="COXG"/>
    <property type="match status" value="1"/>
</dbReference>
<feature type="region of interest" description="Disordered" evidence="1">
    <location>
        <begin position="163"/>
        <end position="243"/>
    </location>
</feature>